<dbReference type="EMBL" id="VSSQ01113779">
    <property type="protein sequence ID" value="MPN50007.1"/>
    <property type="molecule type" value="Genomic_DNA"/>
</dbReference>
<evidence type="ECO:0000256" key="4">
    <source>
        <dbReference type="ARBA" id="ARBA00014046"/>
    </source>
</evidence>
<keyword evidence="7" id="KW-0274">FAD</keyword>
<dbReference type="GO" id="GO:0003904">
    <property type="term" value="F:deoxyribodipyrimidine photo-lyase activity"/>
    <property type="evidence" value="ECO:0007669"/>
    <property type="project" value="UniProtKB-EC"/>
</dbReference>
<keyword evidence="8" id="KW-0238">DNA-binding</keyword>
<dbReference type="GO" id="GO:0000719">
    <property type="term" value="P:photoreactive repair"/>
    <property type="evidence" value="ECO:0007669"/>
    <property type="project" value="TreeGrafter"/>
</dbReference>
<evidence type="ECO:0000256" key="10">
    <source>
        <dbReference type="ARBA" id="ARBA00023239"/>
    </source>
</evidence>
<dbReference type="PROSITE" id="PS01084">
    <property type="entry name" value="DNA_PHOTOLYASES_2_2"/>
    <property type="match status" value="1"/>
</dbReference>
<comment type="catalytic activity">
    <reaction evidence="12">
        <text>cyclobutadipyrimidine (in DNA) = 2 pyrimidine residues (in DNA).</text>
        <dbReference type="EC" id="4.1.99.3"/>
    </reaction>
</comment>
<evidence type="ECO:0000256" key="1">
    <source>
        <dbReference type="ARBA" id="ARBA00001974"/>
    </source>
</evidence>
<sequence length="137" mass="16451">MPSWAYDSLISHQNDLKDYLYSLEELENAKTHDEFWNKAQKEMVITGKMHGYMRMYWGKKIIEWSLTINDAFSKALYLNDRYSIDGRDANGYAGIAWCYGKHDRPWKEREIFGKIRYMNDKGLIKKFNMKKYLDLKL</sequence>
<comment type="similarity">
    <text evidence="2">Belongs to the DNA photolyase class-2 family.</text>
</comment>
<accession>A0A645IFE6</accession>
<keyword evidence="6" id="KW-0227">DNA damage</keyword>
<dbReference type="AlphaFoldDB" id="A0A645IFE6"/>
<keyword evidence="9" id="KW-0234">DNA repair</keyword>
<evidence type="ECO:0000256" key="6">
    <source>
        <dbReference type="ARBA" id="ARBA00022763"/>
    </source>
</evidence>
<keyword evidence="10" id="KW-0456">Lyase</keyword>
<dbReference type="InterPro" id="IPR032673">
    <property type="entry name" value="DNA_photolyase_2_CS"/>
</dbReference>
<dbReference type="GO" id="GO:0003677">
    <property type="term" value="F:DNA binding"/>
    <property type="evidence" value="ECO:0007669"/>
    <property type="project" value="UniProtKB-KW"/>
</dbReference>
<keyword evidence="5" id="KW-0285">Flavoprotein</keyword>
<evidence type="ECO:0000256" key="5">
    <source>
        <dbReference type="ARBA" id="ARBA00022630"/>
    </source>
</evidence>
<dbReference type="FunFam" id="1.10.579.10:FF:000002">
    <property type="entry name" value="Deoxyribodipyrimidine photolyase"/>
    <property type="match status" value="1"/>
</dbReference>
<dbReference type="PANTHER" id="PTHR10211:SF0">
    <property type="entry name" value="DEOXYRIBODIPYRIMIDINE PHOTO-LYASE"/>
    <property type="match status" value="1"/>
</dbReference>
<name>A0A645IFE6_9ZZZZ</name>
<evidence type="ECO:0000256" key="2">
    <source>
        <dbReference type="ARBA" id="ARBA00006409"/>
    </source>
</evidence>
<evidence type="ECO:0000256" key="7">
    <source>
        <dbReference type="ARBA" id="ARBA00022827"/>
    </source>
</evidence>
<evidence type="ECO:0000256" key="3">
    <source>
        <dbReference type="ARBA" id="ARBA00013149"/>
    </source>
</evidence>
<dbReference type="InterPro" id="IPR052219">
    <property type="entry name" value="Photolyase_Class-2"/>
</dbReference>
<dbReference type="Gene3D" id="1.10.579.10">
    <property type="entry name" value="DNA Cyclobutane Dipyrimidine Photolyase, subunit A, domain 3"/>
    <property type="match status" value="1"/>
</dbReference>
<evidence type="ECO:0000256" key="12">
    <source>
        <dbReference type="ARBA" id="ARBA00033999"/>
    </source>
</evidence>
<reference evidence="13" key="1">
    <citation type="submission" date="2019-08" db="EMBL/GenBank/DDBJ databases">
        <authorList>
            <person name="Kucharzyk K."/>
            <person name="Murdoch R.W."/>
            <person name="Higgins S."/>
            <person name="Loffler F."/>
        </authorList>
    </citation>
    <scope>NUCLEOTIDE SEQUENCE</scope>
</reference>
<proteinExistence type="inferred from homology"/>
<organism evidence="13">
    <name type="scientific">bioreactor metagenome</name>
    <dbReference type="NCBI Taxonomy" id="1076179"/>
    <lineage>
        <taxon>unclassified sequences</taxon>
        <taxon>metagenomes</taxon>
        <taxon>ecological metagenomes</taxon>
    </lineage>
</organism>
<evidence type="ECO:0000313" key="13">
    <source>
        <dbReference type="EMBL" id="MPN50007.1"/>
    </source>
</evidence>
<evidence type="ECO:0000256" key="11">
    <source>
        <dbReference type="ARBA" id="ARBA00031671"/>
    </source>
</evidence>
<dbReference type="EC" id="4.1.99.3" evidence="3"/>
<dbReference type="InterPro" id="IPR036134">
    <property type="entry name" value="Crypto/Photolyase_FAD-like_sf"/>
</dbReference>
<comment type="cofactor">
    <cofactor evidence="1">
        <name>FAD</name>
        <dbReference type="ChEBI" id="CHEBI:57692"/>
    </cofactor>
</comment>
<protein>
    <recommendedName>
        <fullName evidence="4">Deoxyribodipyrimidine photo-lyase</fullName>
        <ecNumber evidence="3">4.1.99.3</ecNumber>
    </recommendedName>
    <alternativeName>
        <fullName evidence="11">DNA photolyase</fullName>
    </alternativeName>
</protein>
<gene>
    <name evidence="13" type="ORF">SDC9_197632</name>
</gene>
<evidence type="ECO:0000256" key="8">
    <source>
        <dbReference type="ARBA" id="ARBA00023125"/>
    </source>
</evidence>
<dbReference type="SUPFAM" id="SSF48173">
    <property type="entry name" value="Cryptochrome/photolyase FAD-binding domain"/>
    <property type="match status" value="1"/>
</dbReference>
<evidence type="ECO:0000256" key="9">
    <source>
        <dbReference type="ARBA" id="ARBA00023204"/>
    </source>
</evidence>
<dbReference type="PANTHER" id="PTHR10211">
    <property type="entry name" value="DEOXYRIBODIPYRIMIDINE PHOTOLYASE"/>
    <property type="match status" value="1"/>
</dbReference>
<comment type="caution">
    <text evidence="13">The sequence shown here is derived from an EMBL/GenBank/DDBJ whole genome shotgun (WGS) entry which is preliminary data.</text>
</comment>